<keyword evidence="1" id="KW-1133">Transmembrane helix</keyword>
<keyword evidence="1" id="KW-0472">Membrane</keyword>
<organism evidence="2 3">
    <name type="scientific">Sus scrofa</name>
    <name type="common">Pig</name>
    <dbReference type="NCBI Taxonomy" id="9823"/>
    <lineage>
        <taxon>Eukaryota</taxon>
        <taxon>Metazoa</taxon>
        <taxon>Chordata</taxon>
        <taxon>Craniata</taxon>
        <taxon>Vertebrata</taxon>
        <taxon>Euteleostomi</taxon>
        <taxon>Mammalia</taxon>
        <taxon>Eutheria</taxon>
        <taxon>Laurasiatheria</taxon>
        <taxon>Artiodactyla</taxon>
        <taxon>Suina</taxon>
        <taxon>Suidae</taxon>
        <taxon>Sus</taxon>
    </lineage>
</organism>
<proteinExistence type="predicted"/>
<sequence>MIAILPAVRWHLTVVLICISLIISDAEHFFHVPAAICMSSLEKCLFRSSVFHLGCLLFWLLSCMSCWHILEIKSVSVESFAKIFSHSVGFPFISLMVFFAVQKHLSLIRSHWFVGVFLSLF</sequence>
<feature type="transmembrane region" description="Helical" evidence="1">
    <location>
        <begin position="12"/>
        <end position="38"/>
    </location>
</feature>
<evidence type="ECO:0000313" key="2">
    <source>
        <dbReference type="Ensembl" id="ENSSSCP00060023541.1"/>
    </source>
</evidence>
<accession>A0A8D1VFM4</accession>
<evidence type="ECO:0000313" key="3">
    <source>
        <dbReference type="Proteomes" id="UP000694723"/>
    </source>
</evidence>
<dbReference type="Ensembl" id="ENSSSCT00060055124.1">
    <property type="protein sequence ID" value="ENSSSCP00060023541.1"/>
    <property type="gene ID" value="ENSSSCG00060040690.1"/>
</dbReference>
<protein>
    <submittedName>
        <fullName evidence="2">Uncharacterized protein</fullName>
    </submittedName>
</protein>
<evidence type="ECO:0000256" key="1">
    <source>
        <dbReference type="SAM" id="Phobius"/>
    </source>
</evidence>
<keyword evidence="1" id="KW-0812">Transmembrane</keyword>
<name>A0A8D1VFM4_PIG</name>
<feature type="transmembrane region" description="Helical" evidence="1">
    <location>
        <begin position="82"/>
        <end position="101"/>
    </location>
</feature>
<feature type="transmembrane region" description="Helical" evidence="1">
    <location>
        <begin position="50"/>
        <end position="70"/>
    </location>
</feature>
<dbReference type="Proteomes" id="UP000694723">
    <property type="component" value="Unplaced"/>
</dbReference>
<reference evidence="2" key="1">
    <citation type="submission" date="2025-08" db="UniProtKB">
        <authorList>
            <consortium name="Ensembl"/>
        </authorList>
    </citation>
    <scope>IDENTIFICATION</scope>
</reference>
<dbReference type="AlphaFoldDB" id="A0A8D1VFM4"/>